<feature type="domain" description="Glycosyltransferase 2-like" evidence="2">
    <location>
        <begin position="52"/>
        <end position="194"/>
    </location>
</feature>
<dbReference type="EMBL" id="CP018632">
    <property type="protein sequence ID" value="ASJ70999.1"/>
    <property type="molecule type" value="Genomic_DNA"/>
</dbReference>
<protein>
    <recommendedName>
        <fullName evidence="2">Glycosyltransferase 2-like domain-containing protein</fullName>
    </recommendedName>
</protein>
<name>A0A2Z2NIM0_9GAMM</name>
<dbReference type="InterPro" id="IPR029044">
    <property type="entry name" value="Nucleotide-diphossugar_trans"/>
</dbReference>
<dbReference type="Pfam" id="PF00535">
    <property type="entry name" value="Glycos_transf_2"/>
    <property type="match status" value="1"/>
</dbReference>
<evidence type="ECO:0000313" key="4">
    <source>
        <dbReference type="Proteomes" id="UP000250079"/>
    </source>
</evidence>
<evidence type="ECO:0000313" key="3">
    <source>
        <dbReference type="EMBL" id="ASJ70999.1"/>
    </source>
</evidence>
<evidence type="ECO:0000259" key="2">
    <source>
        <dbReference type="Pfam" id="PF00535"/>
    </source>
</evidence>
<dbReference type="CDD" id="cd00761">
    <property type="entry name" value="Glyco_tranf_GTA_type"/>
    <property type="match status" value="1"/>
</dbReference>
<gene>
    <name evidence="3" type="ORF">IMCC3135_04430</name>
</gene>
<proteinExistence type="predicted"/>
<feature type="compositionally biased region" description="Basic and acidic residues" evidence="1">
    <location>
        <begin position="1"/>
        <end position="11"/>
    </location>
</feature>
<dbReference type="Proteomes" id="UP000250079">
    <property type="component" value="Chromosome"/>
</dbReference>
<sequence length="358" mass="41022">MCHVGNTEERTLNTQKFPSIQAISENPADTGLSRERSTHTQDAVGKRARVAILIPTFRRPDSLESLLRMIDEAVRHNQPSLEDNWQLKIFIADNDATGREGSQRAAELDEALVVDLEIIDEPRPGVSYVRNRLVAAALAWQARYLLMIDDDEWPSGDWISNMLNTAEHYSADIVSGPVRPDFEVKPPAWIIDNFLFDDVPLSTGEFPDVQRTGNTLLRSEQLIDQHRFPDKEWFCVELGRIGGEDSHLIEALVKDGARHVWCEEAAVHERIPAQRLSLEYLGARAFRCGNAGMRYRSMLMPGLHWSCIRVGKSLFLFMRWLMLSYRLLSPGLRSLHQLDWQVIRGRFNAHLGRFQQFY</sequence>
<keyword evidence="4" id="KW-1185">Reference proteome</keyword>
<reference evidence="3 4" key="1">
    <citation type="submission" date="2016-12" db="EMBL/GenBank/DDBJ databases">
        <authorList>
            <person name="Song W.-J."/>
            <person name="Kurnit D.M."/>
        </authorList>
    </citation>
    <scope>NUCLEOTIDE SEQUENCE [LARGE SCALE GENOMIC DNA]</scope>
    <source>
        <strain evidence="3 4">IMCC3135</strain>
    </source>
</reference>
<dbReference type="SUPFAM" id="SSF53448">
    <property type="entry name" value="Nucleotide-diphospho-sugar transferases"/>
    <property type="match status" value="1"/>
</dbReference>
<organism evidence="3 4">
    <name type="scientific">Granulosicoccus antarcticus IMCC3135</name>
    <dbReference type="NCBI Taxonomy" id="1192854"/>
    <lineage>
        <taxon>Bacteria</taxon>
        <taxon>Pseudomonadati</taxon>
        <taxon>Pseudomonadota</taxon>
        <taxon>Gammaproteobacteria</taxon>
        <taxon>Chromatiales</taxon>
        <taxon>Granulosicoccaceae</taxon>
        <taxon>Granulosicoccus</taxon>
    </lineage>
</organism>
<dbReference type="InterPro" id="IPR001173">
    <property type="entry name" value="Glyco_trans_2-like"/>
</dbReference>
<dbReference type="AlphaFoldDB" id="A0A2Z2NIM0"/>
<feature type="compositionally biased region" description="Polar residues" evidence="1">
    <location>
        <begin position="12"/>
        <end position="24"/>
    </location>
</feature>
<evidence type="ECO:0000256" key="1">
    <source>
        <dbReference type="SAM" id="MobiDB-lite"/>
    </source>
</evidence>
<accession>A0A2Z2NIM0</accession>
<dbReference type="Gene3D" id="3.90.550.10">
    <property type="entry name" value="Spore Coat Polysaccharide Biosynthesis Protein SpsA, Chain A"/>
    <property type="match status" value="1"/>
</dbReference>
<feature type="region of interest" description="Disordered" evidence="1">
    <location>
        <begin position="1"/>
        <end position="43"/>
    </location>
</feature>
<dbReference type="KEGG" id="gai:IMCC3135_04430"/>